<sequence>MKEIHDGRVKLFKNEAMVRKRTNKGKFTPYKSSGFKEKQPFRVEFKDKAKERVAEMEKKKNSCYNFGSTDHYANNCPKAKKKIYAIEKFPEEESPTEDSESDSMWDAIREHSDDAQDPREELLVEYQEEAPLEIQNIQLEVGMPQDTANKSLCKHTQDAQKFLVTPTKGMTYIHGTATKMTVCIDNAQHPLIIDSEAHFSIVDRNYLDNHFPNWEKQLFPTKEKNFKSASGRITSIGTIIKEIIRPHRIGNMRLNPEFVVLDDAHIHGFLLGTDYQRMYGIDIYNSKNRHIKIGNNKEKKFSLDKYQVSTHDPLEKLLNDFREGQFSTTLTSKQKLSLLKMLRENRPAFTTCEEPLGKIKGHDIELYLEVEIPYPPMLRRPLYPASLETRKETEKHINEPLDTDVIRKIGHNEIVEIATPVLITWHDGRSRLFGDFRALKNYTKADRYPIPRIPHALDKLAKDKYITKMDCMKGFHQNGVKPNSMKLLRIICHMGIYEYTRMPFGIKNAPYHFQRMMDTIFQEEILEGWMVVYIDDIII</sequence>
<protein>
    <recommendedName>
        <fullName evidence="1">Reverse transcriptase domain-containing protein</fullName>
    </recommendedName>
</protein>
<evidence type="ECO:0000313" key="3">
    <source>
        <dbReference type="Proteomes" id="UP000765509"/>
    </source>
</evidence>
<reference evidence="2" key="1">
    <citation type="submission" date="2021-03" db="EMBL/GenBank/DDBJ databases">
        <title>Draft genome sequence of rust myrtle Austropuccinia psidii MF-1, a brazilian biotype.</title>
        <authorList>
            <person name="Quecine M.C."/>
            <person name="Pachon D.M.R."/>
            <person name="Bonatelli M.L."/>
            <person name="Correr F.H."/>
            <person name="Franceschini L.M."/>
            <person name="Leite T.F."/>
            <person name="Margarido G.R.A."/>
            <person name="Almeida C.A."/>
            <person name="Ferrarezi J.A."/>
            <person name="Labate C.A."/>
        </authorList>
    </citation>
    <scope>NUCLEOTIDE SEQUENCE</scope>
    <source>
        <strain evidence="2">MF-1</strain>
    </source>
</reference>
<dbReference type="Pfam" id="PF00078">
    <property type="entry name" value="RVT_1"/>
    <property type="match status" value="1"/>
</dbReference>
<gene>
    <name evidence="2" type="ORF">O181_064264</name>
</gene>
<name>A0A9Q3ENR1_9BASI</name>
<feature type="domain" description="Reverse transcriptase" evidence="1">
    <location>
        <begin position="431"/>
        <end position="539"/>
    </location>
</feature>
<dbReference type="Proteomes" id="UP000765509">
    <property type="component" value="Unassembled WGS sequence"/>
</dbReference>
<comment type="caution">
    <text evidence="2">The sequence shown here is derived from an EMBL/GenBank/DDBJ whole genome shotgun (WGS) entry which is preliminary data.</text>
</comment>
<dbReference type="CDD" id="cd01647">
    <property type="entry name" value="RT_LTR"/>
    <property type="match status" value="1"/>
</dbReference>
<dbReference type="Gene3D" id="3.30.70.270">
    <property type="match status" value="1"/>
</dbReference>
<dbReference type="InterPro" id="IPR021109">
    <property type="entry name" value="Peptidase_aspartic_dom_sf"/>
</dbReference>
<evidence type="ECO:0000313" key="2">
    <source>
        <dbReference type="EMBL" id="MBW0524549.1"/>
    </source>
</evidence>
<dbReference type="InterPro" id="IPR053134">
    <property type="entry name" value="RNA-dir_DNA_polymerase"/>
</dbReference>
<dbReference type="InterPro" id="IPR043128">
    <property type="entry name" value="Rev_trsase/Diguanyl_cyclase"/>
</dbReference>
<dbReference type="Gene3D" id="2.40.70.10">
    <property type="entry name" value="Acid Proteases"/>
    <property type="match status" value="1"/>
</dbReference>
<evidence type="ECO:0000259" key="1">
    <source>
        <dbReference type="Pfam" id="PF00078"/>
    </source>
</evidence>
<keyword evidence="3" id="KW-1185">Reference proteome</keyword>
<dbReference type="Gene3D" id="3.10.10.10">
    <property type="entry name" value="HIV Type 1 Reverse Transcriptase, subunit A, domain 1"/>
    <property type="match status" value="1"/>
</dbReference>
<dbReference type="InterPro" id="IPR043502">
    <property type="entry name" value="DNA/RNA_pol_sf"/>
</dbReference>
<dbReference type="PANTHER" id="PTHR24559">
    <property type="entry name" value="TRANSPOSON TY3-I GAG-POL POLYPROTEIN"/>
    <property type="match status" value="1"/>
</dbReference>
<dbReference type="SUPFAM" id="SSF56672">
    <property type="entry name" value="DNA/RNA polymerases"/>
    <property type="match status" value="1"/>
</dbReference>
<organism evidence="2 3">
    <name type="scientific">Austropuccinia psidii MF-1</name>
    <dbReference type="NCBI Taxonomy" id="1389203"/>
    <lineage>
        <taxon>Eukaryota</taxon>
        <taxon>Fungi</taxon>
        <taxon>Dikarya</taxon>
        <taxon>Basidiomycota</taxon>
        <taxon>Pucciniomycotina</taxon>
        <taxon>Pucciniomycetes</taxon>
        <taxon>Pucciniales</taxon>
        <taxon>Sphaerophragmiaceae</taxon>
        <taxon>Austropuccinia</taxon>
    </lineage>
</organism>
<dbReference type="PANTHER" id="PTHR24559:SF444">
    <property type="entry name" value="REVERSE TRANSCRIPTASE DOMAIN-CONTAINING PROTEIN"/>
    <property type="match status" value="1"/>
</dbReference>
<accession>A0A9Q3ENR1</accession>
<dbReference type="InterPro" id="IPR000477">
    <property type="entry name" value="RT_dom"/>
</dbReference>
<dbReference type="AlphaFoldDB" id="A0A9Q3ENR1"/>
<dbReference type="EMBL" id="AVOT02031127">
    <property type="protein sequence ID" value="MBW0524549.1"/>
    <property type="molecule type" value="Genomic_DNA"/>
</dbReference>
<proteinExistence type="predicted"/>